<keyword evidence="1" id="KW-0812">Transmembrane</keyword>
<dbReference type="HOGENOM" id="CLU_103677_0_0_11"/>
<comment type="caution">
    <text evidence="2">The sequence shown here is derived from an EMBL/GenBank/DDBJ whole genome shotgun (WGS) entry which is preliminary data.</text>
</comment>
<reference evidence="2 3" key="1">
    <citation type="submission" date="2009-01" db="EMBL/GenBank/DDBJ databases">
        <authorList>
            <person name="Fulton L."/>
            <person name="Clifton S."/>
            <person name="Chinwalla A.T."/>
            <person name="Mitreva M."/>
            <person name="Sodergren E."/>
            <person name="Weinstock G."/>
            <person name="Clifton S."/>
            <person name="Dooling D.J."/>
            <person name="Fulton B."/>
            <person name="Minx P."/>
            <person name="Pepin K.H."/>
            <person name="Johnson M."/>
            <person name="Bhonagiri V."/>
            <person name="Nash W.E."/>
            <person name="Mardis E.R."/>
            <person name="Wilson R.K."/>
        </authorList>
    </citation>
    <scope>NUCLEOTIDE SEQUENCE [LARGE SCALE GENOMIC DNA]</scope>
    <source>
        <strain evidence="2 3">ATCC 33806</strain>
    </source>
</reference>
<sequence length="233" mass="25902">MVAVQESLQGAESIRMWEIVIACVVKTMKWVVSRQVILFLGFLLVVVMLFVVSLLAEDYMQEKQQTVTAGTTIVPESINSETDQAVGRAIEQYEAVLDAQWTDRDCTLSSCPHSSRAIPGVPTGRGLFTTQERNNIEERGNLLAYPSSSRVQVRSDIELYSVKAKNNDEVEAIVYVTIIKTSEDNEKNSNSSDIHIMTLAPSNLNDGEYVVMEDIIDGSNMQVPHIQPLYTNG</sequence>
<evidence type="ECO:0000256" key="1">
    <source>
        <dbReference type="SAM" id="Phobius"/>
    </source>
</evidence>
<accession>C0E460</accession>
<keyword evidence="1" id="KW-0472">Membrane</keyword>
<gene>
    <name evidence="2" type="ORF">CORMATOL_01781</name>
</gene>
<proteinExistence type="predicted"/>
<keyword evidence="1" id="KW-1133">Transmembrane helix</keyword>
<evidence type="ECO:0000313" key="3">
    <source>
        <dbReference type="Proteomes" id="UP000006247"/>
    </source>
</evidence>
<name>C0E460_9CORY</name>
<dbReference type="AlphaFoldDB" id="C0E460"/>
<feature type="transmembrane region" description="Helical" evidence="1">
    <location>
        <begin position="36"/>
        <end position="56"/>
    </location>
</feature>
<protein>
    <submittedName>
        <fullName evidence="2">Uncharacterized protein</fullName>
    </submittedName>
</protein>
<organism evidence="2 3">
    <name type="scientific">Corynebacterium matruchotii ATCC 33806</name>
    <dbReference type="NCBI Taxonomy" id="566549"/>
    <lineage>
        <taxon>Bacteria</taxon>
        <taxon>Bacillati</taxon>
        <taxon>Actinomycetota</taxon>
        <taxon>Actinomycetes</taxon>
        <taxon>Mycobacteriales</taxon>
        <taxon>Corynebacteriaceae</taxon>
        <taxon>Corynebacterium</taxon>
    </lineage>
</organism>
<evidence type="ECO:0000313" key="2">
    <source>
        <dbReference type="EMBL" id="EEG26658.1"/>
    </source>
</evidence>
<dbReference type="Proteomes" id="UP000006247">
    <property type="component" value="Unassembled WGS sequence"/>
</dbReference>
<dbReference type="EMBL" id="ACEB01000023">
    <property type="protein sequence ID" value="EEG26658.1"/>
    <property type="molecule type" value="Genomic_DNA"/>
</dbReference>